<accession>A0A8A4TIM3</accession>
<dbReference type="Proteomes" id="UP000663929">
    <property type="component" value="Chromosome"/>
</dbReference>
<feature type="region of interest" description="Disordered" evidence="1">
    <location>
        <begin position="1"/>
        <end position="46"/>
    </location>
</feature>
<dbReference type="RefSeq" id="WP_237379035.1">
    <property type="nucleotide sequence ID" value="NZ_CP071793.1"/>
</dbReference>
<evidence type="ECO:0000256" key="1">
    <source>
        <dbReference type="SAM" id="MobiDB-lite"/>
    </source>
</evidence>
<reference evidence="2" key="1">
    <citation type="submission" date="2021-03" db="EMBL/GenBank/DDBJ databases">
        <title>Acanthopleuribacteraceae sp. M133.</title>
        <authorList>
            <person name="Wang G."/>
        </authorList>
    </citation>
    <scope>NUCLEOTIDE SEQUENCE</scope>
    <source>
        <strain evidence="2">M133</strain>
    </source>
</reference>
<dbReference type="KEGG" id="scor:J3U87_27765"/>
<keyword evidence="3" id="KW-1185">Reference proteome</keyword>
<evidence type="ECO:0008006" key="4">
    <source>
        <dbReference type="Google" id="ProtNLM"/>
    </source>
</evidence>
<sequence length="340" mass="37585">MMDAHPSQDPANDPERNERSRTLWNDISAAARSDAADGTGPVPEDEEATLKAVHQALLNMDEDGEGITDARLGNMRRAVLSELESSQKARDHVIRPLPRDPKPDPAAPRRPWLPLLAIAASLLIGVFLGARLVRSQTDPFWWYQPVGAHAESAEPEFQDAVPVLSQVVASRNPDLESLPYTYGNISVEPTKDGRVAVSFDVAAHVSLVRTKDDPLVKDMLVRSLMSPESIHSSLQAIGMTDSVMDPEIKRALIRAMESDSELAVRMKAMSKLAQATGDSEVRQALLRVLKEDPSVTMRIDALDCLMGDAPNDNLLREIEAELRERGDTPLLMRVNEWERH</sequence>
<protein>
    <recommendedName>
        <fullName evidence="4">HEAT repeat domain-containing protein</fullName>
    </recommendedName>
</protein>
<name>A0A8A4TIM3_SULCO</name>
<feature type="compositionally biased region" description="Low complexity" evidence="1">
    <location>
        <begin position="28"/>
        <end position="37"/>
    </location>
</feature>
<evidence type="ECO:0000313" key="3">
    <source>
        <dbReference type="Proteomes" id="UP000663929"/>
    </source>
</evidence>
<gene>
    <name evidence="2" type="ORF">J3U87_27765</name>
</gene>
<feature type="region of interest" description="Disordered" evidence="1">
    <location>
        <begin position="83"/>
        <end position="107"/>
    </location>
</feature>
<dbReference type="AlphaFoldDB" id="A0A8A4TIM3"/>
<proteinExistence type="predicted"/>
<evidence type="ECO:0000313" key="2">
    <source>
        <dbReference type="EMBL" id="QTD49400.1"/>
    </source>
</evidence>
<dbReference type="EMBL" id="CP071793">
    <property type="protein sequence ID" value="QTD49400.1"/>
    <property type="molecule type" value="Genomic_DNA"/>
</dbReference>
<feature type="compositionally biased region" description="Basic and acidic residues" evidence="1">
    <location>
        <begin position="85"/>
        <end position="103"/>
    </location>
</feature>
<organism evidence="2 3">
    <name type="scientific">Sulfidibacter corallicola</name>
    <dbReference type="NCBI Taxonomy" id="2818388"/>
    <lineage>
        <taxon>Bacteria</taxon>
        <taxon>Pseudomonadati</taxon>
        <taxon>Acidobacteriota</taxon>
        <taxon>Holophagae</taxon>
        <taxon>Acanthopleuribacterales</taxon>
        <taxon>Acanthopleuribacteraceae</taxon>
        <taxon>Sulfidibacter</taxon>
    </lineage>
</organism>